<dbReference type="Proteomes" id="UP000240760">
    <property type="component" value="Unassembled WGS sequence"/>
</dbReference>
<evidence type="ECO:0000256" key="1">
    <source>
        <dbReference type="SAM" id="MobiDB-lite"/>
    </source>
</evidence>
<feature type="compositionally biased region" description="Polar residues" evidence="1">
    <location>
        <begin position="52"/>
        <end position="62"/>
    </location>
</feature>
<name>A0A2T4C803_TRILO</name>
<gene>
    <name evidence="2" type="ORF">M440DRAFT_1469552</name>
</gene>
<dbReference type="OrthoDB" id="435240at2759"/>
<sequence length="217" mass="24389">MANVFHHLPKHSPTPPSNQYSAPNRALSVGSQDGANSPPSGKLFSRDRGLPRSNSAQTSQLWPPSRDGSAGLIHDCMISCPDLNHPAGQRWGNARQMGRWQRRCSRSQPTTPPSFRERMAVRFRRRRPWDSPRTFRGFTSAQLDIPRFQDGRERRRRARGSLERHSPSDLVSPHQSPAAGARAASPLVAAGIMLATVELDRLSRGERRDEGEEYEYM</sequence>
<proteinExistence type="predicted"/>
<keyword evidence="3" id="KW-1185">Reference proteome</keyword>
<accession>A0A2T4C803</accession>
<evidence type="ECO:0000313" key="2">
    <source>
        <dbReference type="EMBL" id="PTB77642.1"/>
    </source>
</evidence>
<organism evidence="2 3">
    <name type="scientific">Trichoderma longibrachiatum ATCC 18648</name>
    <dbReference type="NCBI Taxonomy" id="983965"/>
    <lineage>
        <taxon>Eukaryota</taxon>
        <taxon>Fungi</taxon>
        <taxon>Dikarya</taxon>
        <taxon>Ascomycota</taxon>
        <taxon>Pezizomycotina</taxon>
        <taxon>Sordariomycetes</taxon>
        <taxon>Hypocreomycetidae</taxon>
        <taxon>Hypocreales</taxon>
        <taxon>Hypocreaceae</taxon>
        <taxon>Trichoderma</taxon>
    </lineage>
</organism>
<feature type="region of interest" description="Disordered" evidence="1">
    <location>
        <begin position="1"/>
        <end position="67"/>
    </location>
</feature>
<evidence type="ECO:0000313" key="3">
    <source>
        <dbReference type="Proteomes" id="UP000240760"/>
    </source>
</evidence>
<dbReference type="EMBL" id="KZ679130">
    <property type="protein sequence ID" value="PTB77642.1"/>
    <property type="molecule type" value="Genomic_DNA"/>
</dbReference>
<reference evidence="2 3" key="1">
    <citation type="submission" date="2016-07" db="EMBL/GenBank/DDBJ databases">
        <title>Multiple horizontal gene transfer events from other fungi enriched the ability of initially mycotrophic Trichoderma (Ascomycota) to feed on dead plant biomass.</title>
        <authorList>
            <consortium name="DOE Joint Genome Institute"/>
            <person name="Aerts A."/>
            <person name="Atanasova L."/>
            <person name="Chenthamara K."/>
            <person name="Zhang J."/>
            <person name="Grujic M."/>
            <person name="Henrissat B."/>
            <person name="Kuo A."/>
            <person name="Salamov A."/>
            <person name="Lipzen A."/>
            <person name="Labutti K."/>
            <person name="Barry K."/>
            <person name="Miao Y."/>
            <person name="Rahimi M.J."/>
            <person name="Shen Q."/>
            <person name="Grigoriev I.V."/>
            <person name="Kubicek C.P."/>
            <person name="Druzhinina I.S."/>
        </authorList>
    </citation>
    <scope>NUCLEOTIDE SEQUENCE [LARGE SCALE GENOMIC DNA]</scope>
    <source>
        <strain evidence="2 3">ATCC 18648</strain>
    </source>
</reference>
<feature type="compositionally biased region" description="Polar residues" evidence="1">
    <location>
        <begin position="29"/>
        <end position="39"/>
    </location>
</feature>
<protein>
    <submittedName>
        <fullName evidence="2">Uncharacterized protein</fullName>
    </submittedName>
</protein>
<dbReference type="AlphaFoldDB" id="A0A2T4C803"/>
<feature type="region of interest" description="Disordered" evidence="1">
    <location>
        <begin position="145"/>
        <end position="183"/>
    </location>
</feature>